<dbReference type="Proteomes" id="UP000439903">
    <property type="component" value="Unassembled WGS sequence"/>
</dbReference>
<comment type="caution">
    <text evidence="1">The sequence shown here is derived from an EMBL/GenBank/DDBJ whole genome shotgun (WGS) entry which is preliminary data.</text>
</comment>
<dbReference type="AlphaFoldDB" id="A0A8H3WYH8"/>
<gene>
    <name evidence="1" type="ORF">F8M41_014656</name>
</gene>
<proteinExistence type="predicted"/>
<sequence>MVFQFILPDSFDHLTEDYEFANQPLFGESLTTDNILIIFETTLNYMLENYENDFEMEDVHSEIAKQIPIGCNILPLKIVILKPGDPLSCNSNVHAVYEMYCDDLFYSYDRTPNNLCEVIFEDHSKKFFC</sequence>
<name>A0A8H3WYH8_GIGMA</name>
<reference evidence="1 2" key="1">
    <citation type="journal article" date="2019" name="Environ. Microbiol.">
        <title>At the nexus of three kingdoms: the genome of the mycorrhizal fungus Gigaspora margarita provides insights into plant, endobacterial and fungal interactions.</title>
        <authorList>
            <person name="Venice F."/>
            <person name="Ghignone S."/>
            <person name="Salvioli di Fossalunga A."/>
            <person name="Amselem J."/>
            <person name="Novero M."/>
            <person name="Xianan X."/>
            <person name="Sedzielewska Toro K."/>
            <person name="Morin E."/>
            <person name="Lipzen A."/>
            <person name="Grigoriev I.V."/>
            <person name="Henrissat B."/>
            <person name="Martin F.M."/>
            <person name="Bonfante P."/>
        </authorList>
    </citation>
    <scope>NUCLEOTIDE SEQUENCE [LARGE SCALE GENOMIC DNA]</scope>
    <source>
        <strain evidence="1 2">BEG34</strain>
    </source>
</reference>
<evidence type="ECO:0000313" key="2">
    <source>
        <dbReference type="Proteomes" id="UP000439903"/>
    </source>
</evidence>
<evidence type="ECO:0000313" key="1">
    <source>
        <dbReference type="EMBL" id="KAF0357358.1"/>
    </source>
</evidence>
<organism evidence="1 2">
    <name type="scientific">Gigaspora margarita</name>
    <dbReference type="NCBI Taxonomy" id="4874"/>
    <lineage>
        <taxon>Eukaryota</taxon>
        <taxon>Fungi</taxon>
        <taxon>Fungi incertae sedis</taxon>
        <taxon>Mucoromycota</taxon>
        <taxon>Glomeromycotina</taxon>
        <taxon>Glomeromycetes</taxon>
        <taxon>Diversisporales</taxon>
        <taxon>Gigasporaceae</taxon>
        <taxon>Gigaspora</taxon>
    </lineage>
</organism>
<protein>
    <submittedName>
        <fullName evidence="1">Uncharacterized protein</fullName>
    </submittedName>
</protein>
<dbReference type="EMBL" id="WTPW01003002">
    <property type="protein sequence ID" value="KAF0357358.1"/>
    <property type="molecule type" value="Genomic_DNA"/>
</dbReference>
<dbReference type="OrthoDB" id="2335226at2759"/>
<accession>A0A8H3WYH8</accession>
<keyword evidence="2" id="KW-1185">Reference proteome</keyword>